<protein>
    <submittedName>
        <fullName evidence="12">50 kDa hatching enzyme-like</fullName>
    </submittedName>
</protein>
<dbReference type="RefSeq" id="XP_022253215.1">
    <property type="nucleotide sequence ID" value="XM_022397507.1"/>
</dbReference>
<evidence type="ECO:0000256" key="6">
    <source>
        <dbReference type="ARBA" id="ARBA00022801"/>
    </source>
</evidence>
<sequence length="326" mass="36271">MGLNICFGFLSAIVGISIIASKAIAAPISYSDLQAMMYLNHYGYMNETSSKSSSLIDYGSLTIAIKDFQRFAGLNETGVIDNETITMMEMPRCGVKDKVGHSNSARRKRYALQGSKWRVSNLTYRISKYPSRIKDHLKVDKEIENAFKIWSDATSLNFLPKKSGRVHIDVMFEMGEHGDGDPFDGPGKTLAHAFFPQYGGDAHFDDEEKWSIGSYFGTNIFQVAAHEFGHSLGLSHSDVKQALMAPFYRGYDPNYKLDEDDMLAIQALYGTRTDEGKGSTKLDAEEDHTSASHPDTNDAPDLCQDSTIDAVTKTENGKTYVFKDEL</sequence>
<comment type="cofactor">
    <cofactor evidence="1">
        <name>Zn(2+)</name>
        <dbReference type="ChEBI" id="CHEBI:29105"/>
    </cofactor>
</comment>
<evidence type="ECO:0000259" key="10">
    <source>
        <dbReference type="SMART" id="SM00235"/>
    </source>
</evidence>
<dbReference type="Pfam" id="PF01471">
    <property type="entry name" value="PG_binding_1"/>
    <property type="match status" value="1"/>
</dbReference>
<dbReference type="CDD" id="cd04278">
    <property type="entry name" value="ZnMc_MMP"/>
    <property type="match status" value="1"/>
</dbReference>
<name>A0ABM1TBF9_LIMPO</name>
<feature type="region of interest" description="Disordered" evidence="9">
    <location>
        <begin position="274"/>
        <end position="303"/>
    </location>
</feature>
<dbReference type="PIRSF" id="PIRSF001191">
    <property type="entry name" value="Peptidase_M10A_matrix"/>
    <property type="match status" value="1"/>
</dbReference>
<proteinExistence type="inferred from homology"/>
<keyword evidence="11" id="KW-1185">Reference proteome</keyword>
<dbReference type="InterPro" id="IPR002477">
    <property type="entry name" value="Peptidoglycan-bd-like"/>
</dbReference>
<dbReference type="InterPro" id="IPR036365">
    <property type="entry name" value="PGBD-like_sf"/>
</dbReference>
<feature type="non-terminal residue" evidence="12">
    <location>
        <position position="326"/>
    </location>
</feature>
<organism evidence="11 12">
    <name type="scientific">Limulus polyphemus</name>
    <name type="common">Atlantic horseshoe crab</name>
    <dbReference type="NCBI Taxonomy" id="6850"/>
    <lineage>
        <taxon>Eukaryota</taxon>
        <taxon>Metazoa</taxon>
        <taxon>Ecdysozoa</taxon>
        <taxon>Arthropoda</taxon>
        <taxon>Chelicerata</taxon>
        <taxon>Merostomata</taxon>
        <taxon>Xiphosura</taxon>
        <taxon>Limulidae</taxon>
        <taxon>Limulus</taxon>
    </lineage>
</organism>
<evidence type="ECO:0000313" key="11">
    <source>
        <dbReference type="Proteomes" id="UP000694941"/>
    </source>
</evidence>
<keyword evidence="4" id="KW-0479">Metal-binding</keyword>
<comment type="similarity">
    <text evidence="2">Belongs to the peptidase M10A family.</text>
</comment>
<evidence type="ECO:0000256" key="8">
    <source>
        <dbReference type="ARBA" id="ARBA00023049"/>
    </source>
</evidence>
<keyword evidence="6" id="KW-0378">Hydrolase</keyword>
<dbReference type="InterPro" id="IPR006026">
    <property type="entry name" value="Peptidase_Metallo"/>
</dbReference>
<evidence type="ECO:0000256" key="3">
    <source>
        <dbReference type="ARBA" id="ARBA00022670"/>
    </source>
</evidence>
<evidence type="ECO:0000256" key="9">
    <source>
        <dbReference type="SAM" id="MobiDB-lite"/>
    </source>
</evidence>
<accession>A0ABM1TBF9</accession>
<dbReference type="Pfam" id="PF00413">
    <property type="entry name" value="Peptidase_M10"/>
    <property type="match status" value="1"/>
</dbReference>
<gene>
    <name evidence="12" type="primary">LOC106469092</name>
</gene>
<evidence type="ECO:0000256" key="7">
    <source>
        <dbReference type="ARBA" id="ARBA00022833"/>
    </source>
</evidence>
<dbReference type="PANTHER" id="PTHR10201:SF291">
    <property type="entry name" value="MATRIX METALLOPROTEINASE 1, ISOFORM C-RELATED"/>
    <property type="match status" value="1"/>
</dbReference>
<reference evidence="12" key="1">
    <citation type="submission" date="2025-08" db="UniProtKB">
        <authorList>
            <consortium name="RefSeq"/>
        </authorList>
    </citation>
    <scope>IDENTIFICATION</scope>
    <source>
        <tissue evidence="12">Muscle</tissue>
    </source>
</reference>
<dbReference type="GeneID" id="106469092"/>
<dbReference type="InterPro" id="IPR021190">
    <property type="entry name" value="Pept_M10A"/>
</dbReference>
<keyword evidence="3" id="KW-0645">Protease</keyword>
<dbReference type="Proteomes" id="UP000694941">
    <property type="component" value="Unplaced"/>
</dbReference>
<evidence type="ECO:0000256" key="1">
    <source>
        <dbReference type="ARBA" id="ARBA00001947"/>
    </source>
</evidence>
<dbReference type="Gene3D" id="3.40.390.10">
    <property type="entry name" value="Collagenase (Catalytic Domain)"/>
    <property type="match status" value="1"/>
</dbReference>
<dbReference type="SMART" id="SM00235">
    <property type="entry name" value="ZnMc"/>
    <property type="match status" value="1"/>
</dbReference>
<feature type="compositionally biased region" description="Basic and acidic residues" evidence="9">
    <location>
        <begin position="274"/>
        <end position="290"/>
    </location>
</feature>
<dbReference type="PRINTS" id="PR00138">
    <property type="entry name" value="MATRIXIN"/>
</dbReference>
<dbReference type="InterPro" id="IPR024079">
    <property type="entry name" value="MetalloPept_cat_dom_sf"/>
</dbReference>
<dbReference type="InterPro" id="IPR001818">
    <property type="entry name" value="Pept_M10_metallopeptidase"/>
</dbReference>
<evidence type="ECO:0000256" key="4">
    <source>
        <dbReference type="ARBA" id="ARBA00022723"/>
    </source>
</evidence>
<evidence type="ECO:0000256" key="2">
    <source>
        <dbReference type="ARBA" id="ARBA00010370"/>
    </source>
</evidence>
<evidence type="ECO:0000256" key="5">
    <source>
        <dbReference type="ARBA" id="ARBA00022729"/>
    </source>
</evidence>
<keyword evidence="7" id="KW-0862">Zinc</keyword>
<feature type="domain" description="Peptidase metallopeptidase" evidence="10">
    <location>
        <begin position="113"/>
        <end position="271"/>
    </location>
</feature>
<dbReference type="PANTHER" id="PTHR10201">
    <property type="entry name" value="MATRIX METALLOPROTEINASE"/>
    <property type="match status" value="1"/>
</dbReference>
<evidence type="ECO:0000313" key="12">
    <source>
        <dbReference type="RefSeq" id="XP_022253215.1"/>
    </source>
</evidence>
<dbReference type="InterPro" id="IPR033739">
    <property type="entry name" value="M10A_MMP"/>
</dbReference>
<keyword evidence="5" id="KW-0732">Signal</keyword>
<dbReference type="SUPFAM" id="SSF55486">
    <property type="entry name" value="Metalloproteases ('zincins'), catalytic domain"/>
    <property type="match status" value="1"/>
</dbReference>
<keyword evidence="8" id="KW-0482">Metalloprotease</keyword>
<dbReference type="SUPFAM" id="SSF47090">
    <property type="entry name" value="PGBD-like"/>
    <property type="match status" value="1"/>
</dbReference>